<dbReference type="GO" id="GO:0015179">
    <property type="term" value="F:L-amino acid transmembrane transporter activity"/>
    <property type="evidence" value="ECO:0007669"/>
    <property type="project" value="TreeGrafter"/>
</dbReference>
<sequence length="441" mass="46515">MTTIFIVVSSTIGTGVMTTSGLTVYFVGSNQLMLALWVIGGVLAMCGALTLCELSASLPRTGGDYVFLYEAYGPLAAFLSGWVSFLIGFGGPIAASAWAAAEYLLAPLGLDNATGVPQQAVASVMIISLGLVHCRGRSSAMLTQGAMTAVKIAILVAMAIAGLVAGRGGWENLVDRPPLTPSVLITMASSLVYISYAYTGWNAAAYVAGEVDRPQEQMPRAILIGTGLVIVLYLMLNTTYGLALSAVDVRAIVGTPDNIDAIAPIAQIAAERLYGQRIADWLSVAIGLTLLASVSAYILTGPRVIYAMACAGHFPAGAGKISTRGTPVIATVLQGAWSLILLWTTSFEWILLYSGVGLAAFSMLTVNAVYVLRRRRPDLPRPFKTPGYPLVPAVFLVGTTLLTGAVIYERPVISSISLLTIAFGVPVYYVWVAVARRYSDE</sequence>
<reference evidence="7" key="1">
    <citation type="submission" date="2019-10" db="EMBL/GenBank/DDBJ databases">
        <title>Lacipirellula parvula gen. nov., sp. nov., representing a lineage of planctomycetes widespread in freshwater anoxic habitats, and description of the family Lacipirellulaceae.</title>
        <authorList>
            <person name="Dedysh S.N."/>
            <person name="Kulichevskaya I.S."/>
            <person name="Beletsky A.V."/>
            <person name="Rakitin A.L."/>
            <person name="Mardanov A.V."/>
            <person name="Ivanova A.A."/>
            <person name="Saltykova V.X."/>
            <person name="Rijpstra W.I.C."/>
            <person name="Sinninghe Damste J.S."/>
            <person name="Ravin N.V."/>
        </authorList>
    </citation>
    <scope>NUCLEOTIDE SEQUENCE [LARGE SCALE GENOMIC DNA]</scope>
    <source>
        <strain evidence="7">PX69</strain>
    </source>
</reference>
<dbReference type="InterPro" id="IPR050598">
    <property type="entry name" value="AminoAcid_Transporter"/>
</dbReference>
<keyword evidence="7" id="KW-1185">Reference proteome</keyword>
<dbReference type="AlphaFoldDB" id="A0A5K7XIM9"/>
<feature type="transmembrane region" description="Helical" evidence="5">
    <location>
        <begin position="34"/>
        <end position="54"/>
    </location>
</feature>
<keyword evidence="4 5" id="KW-0472">Membrane</keyword>
<evidence type="ECO:0000256" key="3">
    <source>
        <dbReference type="ARBA" id="ARBA00022989"/>
    </source>
</evidence>
<feature type="transmembrane region" description="Helical" evidence="5">
    <location>
        <begin position="221"/>
        <end position="243"/>
    </location>
</feature>
<feature type="transmembrane region" description="Helical" evidence="5">
    <location>
        <begin position="321"/>
        <end position="343"/>
    </location>
</feature>
<feature type="transmembrane region" description="Helical" evidence="5">
    <location>
        <begin position="349"/>
        <end position="370"/>
    </location>
</feature>
<evidence type="ECO:0000256" key="2">
    <source>
        <dbReference type="ARBA" id="ARBA00022692"/>
    </source>
</evidence>
<keyword evidence="3 5" id="KW-1133">Transmembrane helix</keyword>
<feature type="transmembrane region" description="Helical" evidence="5">
    <location>
        <begin position="281"/>
        <end position="300"/>
    </location>
</feature>
<dbReference type="RefSeq" id="WP_198421747.1">
    <property type="nucleotide sequence ID" value="NZ_AP021861.1"/>
</dbReference>
<evidence type="ECO:0000313" key="7">
    <source>
        <dbReference type="Proteomes" id="UP000326837"/>
    </source>
</evidence>
<feature type="transmembrane region" description="Helical" evidence="5">
    <location>
        <begin position="190"/>
        <end position="209"/>
    </location>
</feature>
<dbReference type="Proteomes" id="UP000326837">
    <property type="component" value="Chromosome"/>
</dbReference>
<name>A0A5K7XIM9_9BACT</name>
<feature type="transmembrane region" description="Helical" evidence="5">
    <location>
        <begin position="120"/>
        <end position="136"/>
    </location>
</feature>
<feature type="transmembrane region" description="Helical" evidence="5">
    <location>
        <begin position="414"/>
        <end position="434"/>
    </location>
</feature>
<protein>
    <submittedName>
        <fullName evidence="6">Putative amino acid permeas</fullName>
    </submittedName>
</protein>
<feature type="transmembrane region" description="Helical" evidence="5">
    <location>
        <begin position="5"/>
        <end position="28"/>
    </location>
</feature>
<accession>A0A5K7XIM9</accession>
<dbReference type="Pfam" id="PF13520">
    <property type="entry name" value="AA_permease_2"/>
    <property type="match status" value="1"/>
</dbReference>
<dbReference type="EMBL" id="AP021861">
    <property type="protein sequence ID" value="BBO34196.1"/>
    <property type="molecule type" value="Genomic_DNA"/>
</dbReference>
<dbReference type="KEGG" id="lpav:PLANPX_3808"/>
<keyword evidence="2 5" id="KW-0812">Transmembrane</keyword>
<dbReference type="PANTHER" id="PTHR11785:SF512">
    <property type="entry name" value="SOBREMESA, ISOFORM B"/>
    <property type="match status" value="1"/>
</dbReference>
<evidence type="ECO:0000256" key="5">
    <source>
        <dbReference type="SAM" id="Phobius"/>
    </source>
</evidence>
<evidence type="ECO:0000256" key="1">
    <source>
        <dbReference type="ARBA" id="ARBA00004141"/>
    </source>
</evidence>
<evidence type="ECO:0000256" key="4">
    <source>
        <dbReference type="ARBA" id="ARBA00023136"/>
    </source>
</evidence>
<dbReference type="Gene3D" id="1.20.1740.10">
    <property type="entry name" value="Amino acid/polyamine transporter I"/>
    <property type="match status" value="1"/>
</dbReference>
<organism evidence="6 7">
    <name type="scientific">Lacipirellula parvula</name>
    <dbReference type="NCBI Taxonomy" id="2650471"/>
    <lineage>
        <taxon>Bacteria</taxon>
        <taxon>Pseudomonadati</taxon>
        <taxon>Planctomycetota</taxon>
        <taxon>Planctomycetia</taxon>
        <taxon>Pirellulales</taxon>
        <taxon>Lacipirellulaceae</taxon>
        <taxon>Lacipirellula</taxon>
    </lineage>
</organism>
<dbReference type="GO" id="GO:0016020">
    <property type="term" value="C:membrane"/>
    <property type="evidence" value="ECO:0007669"/>
    <property type="project" value="UniProtKB-SubCell"/>
</dbReference>
<proteinExistence type="predicted"/>
<comment type="subcellular location">
    <subcellularLocation>
        <location evidence="1">Membrane</location>
        <topology evidence="1">Multi-pass membrane protein</topology>
    </subcellularLocation>
</comment>
<feature type="transmembrane region" description="Helical" evidence="5">
    <location>
        <begin position="390"/>
        <end position="408"/>
    </location>
</feature>
<evidence type="ECO:0000313" key="6">
    <source>
        <dbReference type="EMBL" id="BBO34196.1"/>
    </source>
</evidence>
<feature type="transmembrane region" description="Helical" evidence="5">
    <location>
        <begin position="148"/>
        <end position="170"/>
    </location>
</feature>
<dbReference type="PANTHER" id="PTHR11785">
    <property type="entry name" value="AMINO ACID TRANSPORTER"/>
    <property type="match status" value="1"/>
</dbReference>
<dbReference type="PIRSF" id="PIRSF006060">
    <property type="entry name" value="AA_transporter"/>
    <property type="match status" value="1"/>
</dbReference>
<feature type="transmembrane region" description="Helical" evidence="5">
    <location>
        <begin position="75"/>
        <end position="100"/>
    </location>
</feature>
<dbReference type="InterPro" id="IPR002293">
    <property type="entry name" value="AA/rel_permease1"/>
</dbReference>
<gene>
    <name evidence="6" type="ORF">PLANPX_3808</name>
</gene>